<gene>
    <name evidence="9" type="ORF">BJP37_29510</name>
</gene>
<keyword evidence="3 8" id="KW-0813">Transport</keyword>
<keyword evidence="6 8" id="KW-1133">Transmembrane helix</keyword>
<evidence type="ECO:0000256" key="6">
    <source>
        <dbReference type="ARBA" id="ARBA00022989"/>
    </source>
</evidence>
<feature type="transmembrane region" description="Helical" evidence="8">
    <location>
        <begin position="419"/>
        <end position="437"/>
    </location>
</feature>
<keyword evidence="7 8" id="KW-0472">Membrane</keyword>
<keyword evidence="10" id="KW-1185">Reference proteome</keyword>
<dbReference type="Pfam" id="PF01235">
    <property type="entry name" value="Na_Ala_symp"/>
    <property type="match status" value="1"/>
</dbReference>
<comment type="caution">
    <text evidence="9">The sequence shown here is derived from an EMBL/GenBank/DDBJ whole genome shotgun (WGS) entry which is preliminary data.</text>
</comment>
<dbReference type="EMBL" id="MKZS01000001">
    <property type="protein sequence ID" value="OLT63564.1"/>
    <property type="molecule type" value="Genomic_DNA"/>
</dbReference>
<feature type="transmembrane region" description="Helical" evidence="8">
    <location>
        <begin position="242"/>
        <end position="263"/>
    </location>
</feature>
<dbReference type="PANTHER" id="PTHR30330">
    <property type="entry name" value="AGSS FAMILY TRANSPORTER, SODIUM-ALANINE"/>
    <property type="match status" value="1"/>
</dbReference>
<dbReference type="AlphaFoldDB" id="A0A1U7NCC5"/>
<name>A0A1U7NCC5_9CYAN</name>
<dbReference type="Proteomes" id="UP000186657">
    <property type="component" value="Unassembled WGS sequence"/>
</dbReference>
<feature type="transmembrane region" description="Helical" evidence="8">
    <location>
        <begin position="218"/>
        <end position="235"/>
    </location>
</feature>
<evidence type="ECO:0000256" key="5">
    <source>
        <dbReference type="ARBA" id="ARBA00022692"/>
    </source>
</evidence>
<evidence type="ECO:0000256" key="8">
    <source>
        <dbReference type="RuleBase" id="RU363064"/>
    </source>
</evidence>
<dbReference type="NCBIfam" id="TIGR00835">
    <property type="entry name" value="agcS"/>
    <property type="match status" value="1"/>
</dbReference>
<evidence type="ECO:0000313" key="10">
    <source>
        <dbReference type="Proteomes" id="UP000186657"/>
    </source>
</evidence>
<feature type="transmembrane region" description="Helical" evidence="8">
    <location>
        <begin position="337"/>
        <end position="357"/>
    </location>
</feature>
<dbReference type="GO" id="GO:0005283">
    <property type="term" value="F:amino acid:sodium symporter activity"/>
    <property type="evidence" value="ECO:0007669"/>
    <property type="project" value="InterPro"/>
</dbReference>
<evidence type="ECO:0000256" key="2">
    <source>
        <dbReference type="ARBA" id="ARBA00009261"/>
    </source>
</evidence>
<protein>
    <submittedName>
        <fullName evidence="9">Alanine glycine permease</fullName>
    </submittedName>
</protein>
<keyword evidence="4 8" id="KW-1003">Cell membrane</keyword>
<accession>A0A1U7NCC5</accession>
<evidence type="ECO:0000256" key="1">
    <source>
        <dbReference type="ARBA" id="ARBA00004651"/>
    </source>
</evidence>
<feature type="transmembrane region" description="Helical" evidence="8">
    <location>
        <begin position="378"/>
        <end position="399"/>
    </location>
</feature>
<feature type="transmembrane region" description="Helical" evidence="8">
    <location>
        <begin position="93"/>
        <end position="115"/>
    </location>
</feature>
<keyword evidence="5 8" id="KW-0812">Transmembrane</keyword>
<reference evidence="9 10" key="1">
    <citation type="submission" date="2016-10" db="EMBL/GenBank/DDBJ databases">
        <title>Comparative genomics uncovers the prolific and rare metabolic potential of the cyanobacterial genus Moorea.</title>
        <authorList>
            <person name="Leao T."/>
            <person name="Castelao G."/>
            <person name="Korobeynikov A."/>
            <person name="Monroe E.A."/>
            <person name="Podell S."/>
            <person name="Glukhov E."/>
            <person name="Allen E."/>
            <person name="Gerwick W.H."/>
            <person name="Gerwick L."/>
        </authorList>
    </citation>
    <scope>NUCLEOTIDE SEQUENCE [LARGE SCALE GENOMIC DNA]</scope>
    <source>
        <strain evidence="9 10">PNG5-198</strain>
    </source>
</reference>
<keyword evidence="8" id="KW-0769">Symport</keyword>
<comment type="similarity">
    <text evidence="2 8">Belongs to the alanine or glycine:cation symporter (AGCS) (TC 2.A.25) family.</text>
</comment>
<evidence type="ECO:0000256" key="4">
    <source>
        <dbReference type="ARBA" id="ARBA00022475"/>
    </source>
</evidence>
<proteinExistence type="inferred from homology"/>
<feature type="transmembrane region" description="Helical" evidence="8">
    <location>
        <begin position="34"/>
        <end position="58"/>
    </location>
</feature>
<evidence type="ECO:0000256" key="7">
    <source>
        <dbReference type="ARBA" id="ARBA00023136"/>
    </source>
</evidence>
<comment type="subcellular location">
    <subcellularLocation>
        <location evidence="1 8">Cell membrane</location>
        <topology evidence="1 8">Multi-pass membrane protein</topology>
    </subcellularLocation>
</comment>
<dbReference type="PRINTS" id="PR00175">
    <property type="entry name" value="NAALASMPORT"/>
</dbReference>
<evidence type="ECO:0000313" key="9">
    <source>
        <dbReference type="EMBL" id="OLT63564.1"/>
    </source>
</evidence>
<dbReference type="PANTHER" id="PTHR30330:SF3">
    <property type="entry name" value="TRANSCRIPTIONAL REGULATOR, LRP FAMILY"/>
    <property type="match status" value="1"/>
</dbReference>
<sequence>MFFNLPTLALAANNSVLTNLTGIVNQILNGISNVLFFSIGGMPLIVLWLVCGSLFFTFRMKFINIWGFRHAIDIALGKYEQPNQNGEISSFQALSTALSAGVGLGSIGGVAFAISIGGPGAAFWMTLAGLLAMSSKFVECTLAQKYRVVRPDGTIAGGPMYYISAGLAEMGYQKLGKIVSIVFCILCITGSFGGSSMLQANQSLEITASVVPWLINRGWFYGLILVALVALVIIGGIQRIGLVASTIVPVMCGIYILASLWILMVNFSTIPSAIETIVTEAFSPQAVEGGLIGALVQGLRRSAFTNEAGIGTSPIAHAAARTQEPVREGILALLEPFIVTVVVCNMTSLVIVITGVYKNPEFANFGGAEMTAAAFGSVISWFPMLLAICVFFFAFSTMISWSYYGEISWDYLFGSRNLIVYKVLVLISIFIGTLANPEPVFNFSDSMLNAMGLPNLFGAYFLCGKVVTELKDYMERLNSGKIVPVTQSQAFR</sequence>
<organism evidence="9 10">
    <name type="scientific">Moorena bouillonii PNG</name>
    <dbReference type="NCBI Taxonomy" id="568701"/>
    <lineage>
        <taxon>Bacteria</taxon>
        <taxon>Bacillati</taxon>
        <taxon>Cyanobacteriota</taxon>
        <taxon>Cyanophyceae</taxon>
        <taxon>Coleofasciculales</taxon>
        <taxon>Coleofasciculaceae</taxon>
        <taxon>Moorena</taxon>
    </lineage>
</organism>
<dbReference type="GO" id="GO:0005886">
    <property type="term" value="C:plasma membrane"/>
    <property type="evidence" value="ECO:0007669"/>
    <property type="project" value="UniProtKB-SubCell"/>
</dbReference>
<feature type="transmembrane region" description="Helical" evidence="8">
    <location>
        <begin position="178"/>
        <end position="198"/>
    </location>
</feature>
<dbReference type="InterPro" id="IPR001463">
    <property type="entry name" value="Na/Ala_symport"/>
</dbReference>
<dbReference type="Gene3D" id="1.20.1740.10">
    <property type="entry name" value="Amino acid/polyamine transporter I"/>
    <property type="match status" value="1"/>
</dbReference>
<evidence type="ECO:0000256" key="3">
    <source>
        <dbReference type="ARBA" id="ARBA00022448"/>
    </source>
</evidence>